<reference evidence="2" key="1">
    <citation type="submission" date="2021-05" db="EMBL/GenBank/DDBJ databases">
        <authorList>
            <person name="Alioto T."/>
            <person name="Alioto T."/>
            <person name="Gomez Garrido J."/>
        </authorList>
    </citation>
    <scope>NUCLEOTIDE SEQUENCE</scope>
</reference>
<feature type="region of interest" description="Disordered" evidence="1">
    <location>
        <begin position="1"/>
        <end position="33"/>
    </location>
</feature>
<feature type="compositionally biased region" description="Low complexity" evidence="1">
    <location>
        <begin position="14"/>
        <end position="27"/>
    </location>
</feature>
<evidence type="ECO:0000256" key="1">
    <source>
        <dbReference type="SAM" id="MobiDB-lite"/>
    </source>
</evidence>
<name>A0A8D9B0H4_9HEMI</name>
<proteinExistence type="predicted"/>
<dbReference type="AlphaFoldDB" id="A0A8D9B0H4"/>
<evidence type="ECO:0000313" key="2">
    <source>
        <dbReference type="EMBL" id="CAG6774826.1"/>
    </source>
</evidence>
<dbReference type="EMBL" id="HBUF01596101">
    <property type="protein sequence ID" value="CAG6774825.1"/>
    <property type="molecule type" value="Transcribed_RNA"/>
</dbReference>
<sequence length="158" mass="17823">MFGDIVREQPGNQSVGDDGSSSEFSDGIITTDAPHLAPKIPQRVQIENTLADGPPEIPWPEISTNPINEFTTAGYIAMAFPTLFPTGKADLCSPGTVKVSPSEYFQYLMKYKDFSPSEYFQHLMKYKDDRFSKKSPISVLCYEQFEQMVLSSKRQNMY</sequence>
<dbReference type="EMBL" id="HBUF01596103">
    <property type="protein sequence ID" value="CAG6774826.1"/>
    <property type="molecule type" value="Transcribed_RNA"/>
</dbReference>
<accession>A0A8D9B0H4</accession>
<protein>
    <submittedName>
        <fullName evidence="2">Uncharacterized protein</fullName>
    </submittedName>
</protein>
<organism evidence="2">
    <name type="scientific">Cacopsylla melanoneura</name>
    <dbReference type="NCBI Taxonomy" id="428564"/>
    <lineage>
        <taxon>Eukaryota</taxon>
        <taxon>Metazoa</taxon>
        <taxon>Ecdysozoa</taxon>
        <taxon>Arthropoda</taxon>
        <taxon>Hexapoda</taxon>
        <taxon>Insecta</taxon>
        <taxon>Pterygota</taxon>
        <taxon>Neoptera</taxon>
        <taxon>Paraneoptera</taxon>
        <taxon>Hemiptera</taxon>
        <taxon>Sternorrhyncha</taxon>
        <taxon>Psylloidea</taxon>
        <taxon>Psyllidae</taxon>
        <taxon>Psyllinae</taxon>
        <taxon>Cacopsylla</taxon>
    </lineage>
</organism>